<evidence type="ECO:0000256" key="1">
    <source>
        <dbReference type="ARBA" id="ARBA00022741"/>
    </source>
</evidence>
<dbReference type="PANTHER" id="PTHR23074:SF150">
    <property type="entry name" value="KATANIN P60 ATPASE-CONTAINING SUBUNIT A1-LIKE"/>
    <property type="match status" value="1"/>
</dbReference>
<dbReference type="InterPro" id="IPR027417">
    <property type="entry name" value="P-loop_NTPase"/>
</dbReference>
<dbReference type="GO" id="GO:0016887">
    <property type="term" value="F:ATP hydrolysis activity"/>
    <property type="evidence" value="ECO:0000318"/>
    <property type="project" value="GO_Central"/>
</dbReference>
<evidence type="ECO:0000313" key="5">
    <source>
        <dbReference type="Proteomes" id="UP000004994"/>
    </source>
</evidence>
<dbReference type="GO" id="GO:0005524">
    <property type="term" value="F:ATP binding"/>
    <property type="evidence" value="ECO:0007669"/>
    <property type="project" value="UniProtKB-KW"/>
</dbReference>
<dbReference type="InParanoid" id="A0A3Q7IXN7"/>
<dbReference type="SMART" id="SM00382">
    <property type="entry name" value="AAA"/>
    <property type="match status" value="1"/>
</dbReference>
<dbReference type="InterPro" id="IPR003593">
    <property type="entry name" value="AAA+_ATPase"/>
</dbReference>
<feature type="domain" description="AAA+ ATPase" evidence="3">
    <location>
        <begin position="59"/>
        <end position="181"/>
    </location>
</feature>
<organism evidence="4">
    <name type="scientific">Solanum lycopersicum</name>
    <name type="common">Tomato</name>
    <name type="synonym">Lycopersicon esculentum</name>
    <dbReference type="NCBI Taxonomy" id="4081"/>
    <lineage>
        <taxon>Eukaryota</taxon>
        <taxon>Viridiplantae</taxon>
        <taxon>Streptophyta</taxon>
        <taxon>Embryophyta</taxon>
        <taxon>Tracheophyta</taxon>
        <taxon>Spermatophyta</taxon>
        <taxon>Magnoliopsida</taxon>
        <taxon>eudicotyledons</taxon>
        <taxon>Gunneridae</taxon>
        <taxon>Pentapetalae</taxon>
        <taxon>asterids</taxon>
        <taxon>lamiids</taxon>
        <taxon>Solanales</taxon>
        <taxon>Solanaceae</taxon>
        <taxon>Solanoideae</taxon>
        <taxon>Solaneae</taxon>
        <taxon>Solanum</taxon>
        <taxon>Solanum subgen. Lycopersicon</taxon>
    </lineage>
</organism>
<dbReference type="InterPro" id="IPR015415">
    <property type="entry name" value="Spast_Vps4_C"/>
</dbReference>
<dbReference type="GO" id="GO:0051013">
    <property type="term" value="P:microtubule severing"/>
    <property type="evidence" value="ECO:0000318"/>
    <property type="project" value="GO_Central"/>
</dbReference>
<dbReference type="PANTHER" id="PTHR23074">
    <property type="entry name" value="AAA DOMAIN-CONTAINING"/>
    <property type="match status" value="1"/>
</dbReference>
<dbReference type="EnsemblPlants" id="Solyc11g050795.1.1">
    <property type="protein sequence ID" value="Solyc11g050795.1.1"/>
    <property type="gene ID" value="Solyc11g050795.1"/>
</dbReference>
<dbReference type="GO" id="GO:0005819">
    <property type="term" value="C:spindle"/>
    <property type="evidence" value="ECO:0000318"/>
    <property type="project" value="GO_Central"/>
</dbReference>
<dbReference type="GO" id="GO:0005737">
    <property type="term" value="C:cytoplasm"/>
    <property type="evidence" value="ECO:0000318"/>
    <property type="project" value="GO_Central"/>
</dbReference>
<dbReference type="SUPFAM" id="SSF52540">
    <property type="entry name" value="P-loop containing nucleoside triphosphate hydrolases"/>
    <property type="match status" value="1"/>
</dbReference>
<dbReference type="GO" id="GO:0008568">
    <property type="term" value="F:microtubule severing ATPase activity"/>
    <property type="evidence" value="ECO:0000318"/>
    <property type="project" value="GO_Central"/>
</dbReference>
<dbReference type="InterPro" id="IPR003959">
    <property type="entry name" value="ATPase_AAA_core"/>
</dbReference>
<keyword evidence="5" id="KW-1185">Reference proteome</keyword>
<accession>A0A3Q7IXN7</accession>
<evidence type="ECO:0000259" key="3">
    <source>
        <dbReference type="SMART" id="SM00382"/>
    </source>
</evidence>
<keyword evidence="2" id="KW-0067">ATP-binding</keyword>
<dbReference type="Gene3D" id="1.10.8.60">
    <property type="match status" value="1"/>
</dbReference>
<reference evidence="4" key="2">
    <citation type="submission" date="2019-01" db="UniProtKB">
        <authorList>
            <consortium name="EnsemblPlants"/>
        </authorList>
    </citation>
    <scope>IDENTIFICATION</scope>
    <source>
        <strain evidence="4">cv. Heinz 1706</strain>
    </source>
</reference>
<dbReference type="InterPro" id="IPR050304">
    <property type="entry name" value="MT-severing_AAA_ATPase"/>
</dbReference>
<evidence type="ECO:0000256" key="2">
    <source>
        <dbReference type="ARBA" id="ARBA00022840"/>
    </source>
</evidence>
<dbReference type="Proteomes" id="UP000004994">
    <property type="component" value="Chromosome 11"/>
</dbReference>
<dbReference type="Gramene" id="Solyc11g050795.1.1">
    <property type="protein sequence ID" value="Solyc11g050795.1.1"/>
    <property type="gene ID" value="Solyc11g050795.1"/>
</dbReference>
<dbReference type="AlphaFoldDB" id="A0A3Q7IXN7"/>
<protein>
    <recommendedName>
        <fullName evidence="3">AAA+ ATPase domain-containing protein</fullName>
    </recommendedName>
</protein>
<name>A0A3Q7IXN7_SOLLC</name>
<dbReference type="Pfam" id="PF09336">
    <property type="entry name" value="Vps4_C"/>
    <property type="match status" value="1"/>
</dbReference>
<dbReference type="Pfam" id="PF00004">
    <property type="entry name" value="AAA"/>
    <property type="match status" value="1"/>
</dbReference>
<reference evidence="4" key="1">
    <citation type="journal article" date="2012" name="Nature">
        <title>The tomato genome sequence provides insights into fleshy fruit evolution.</title>
        <authorList>
            <consortium name="Tomato Genome Consortium"/>
        </authorList>
    </citation>
    <scope>NUCLEOTIDE SEQUENCE [LARGE SCALE GENOMIC DNA]</scope>
    <source>
        <strain evidence="4">cv. Heinz 1706</strain>
    </source>
</reference>
<dbReference type="STRING" id="4081.A0A3Q7IXN7"/>
<keyword evidence="1" id="KW-0547">Nucleotide-binding</keyword>
<evidence type="ECO:0000313" key="4">
    <source>
        <dbReference type="EnsemblPlants" id="Solyc11g050795.1.1"/>
    </source>
</evidence>
<dbReference type="Gene3D" id="3.40.50.300">
    <property type="entry name" value="P-loop containing nucleotide triphosphate hydrolases"/>
    <property type="match status" value="1"/>
</dbReference>
<sequence>NDVKDIESKKVKYNGSHPELAARLEKETLYTNPGFDYNDVAGLSDAKRILQETLGIGRPWRGVLMFGPPGTGKTLLAKDVATECGMTFMNISCSSLCGKSYGESERLTRCLFELARGDALTIIFIDDIDSLCKHETSRRIKSELLVHTDGLNNSNSTSGNISDTFDERRLEKRIYIPLPYFETCKELIRINLKPIEHKKAEGYSGDDLTNICRDASFSGMRRKIAGKTIDEIKNILKSEMLKIPMTMENFLETVDKIKPTVSSGDIQQHEKWYSEFGSS</sequence>
<proteinExistence type="predicted"/>
<dbReference type="PaxDb" id="4081-Solyc11g050800.1.1"/>